<keyword evidence="3" id="KW-0067">ATP-binding</keyword>
<name>A0AAF0ISR0_9BASI</name>
<keyword evidence="2" id="KW-0547">Nucleotide-binding</keyword>
<dbReference type="SUPFAM" id="SSF56112">
    <property type="entry name" value="Protein kinase-like (PK-like)"/>
    <property type="match status" value="1"/>
</dbReference>
<evidence type="ECO:0000256" key="4">
    <source>
        <dbReference type="SAM" id="MobiDB-lite"/>
    </source>
</evidence>
<gene>
    <name evidence="6" type="ORF">MOBT1_002506</name>
</gene>
<protein>
    <recommendedName>
        <fullName evidence="5">Protein kinase domain-containing protein</fullName>
    </recommendedName>
</protein>
<dbReference type="PROSITE" id="PS00108">
    <property type="entry name" value="PROTEIN_KINASE_ST"/>
    <property type="match status" value="1"/>
</dbReference>
<reference evidence="6" key="1">
    <citation type="submission" date="2023-03" db="EMBL/GenBank/DDBJ databases">
        <title>Mating type loci evolution in Malassezia.</title>
        <authorList>
            <person name="Coelho M.A."/>
        </authorList>
    </citation>
    <scope>NUCLEOTIDE SEQUENCE</scope>
    <source>
        <strain evidence="6">CBS 7876</strain>
    </source>
</reference>
<accession>A0AAF0ISR0</accession>
<feature type="region of interest" description="Disordered" evidence="4">
    <location>
        <begin position="41"/>
        <end position="92"/>
    </location>
</feature>
<evidence type="ECO:0000259" key="5">
    <source>
        <dbReference type="PROSITE" id="PS50011"/>
    </source>
</evidence>
<feature type="compositionally biased region" description="Pro residues" evidence="4">
    <location>
        <begin position="59"/>
        <end position="73"/>
    </location>
</feature>
<evidence type="ECO:0000313" key="6">
    <source>
        <dbReference type="EMBL" id="WFD03812.1"/>
    </source>
</evidence>
<dbReference type="InterPro" id="IPR008271">
    <property type="entry name" value="Ser/Thr_kinase_AS"/>
</dbReference>
<dbReference type="GO" id="GO:0004674">
    <property type="term" value="F:protein serine/threonine kinase activity"/>
    <property type="evidence" value="ECO:0007669"/>
    <property type="project" value="TreeGrafter"/>
</dbReference>
<evidence type="ECO:0000256" key="2">
    <source>
        <dbReference type="ARBA" id="ARBA00022741"/>
    </source>
</evidence>
<dbReference type="Pfam" id="PF00069">
    <property type="entry name" value="Pkinase"/>
    <property type="match status" value="1"/>
</dbReference>
<feature type="domain" description="Protein kinase" evidence="5">
    <location>
        <begin position="133"/>
        <end position="531"/>
    </location>
</feature>
<dbReference type="Proteomes" id="UP001214603">
    <property type="component" value="Chromosome 5"/>
</dbReference>
<organism evidence="6 7">
    <name type="scientific">Malassezia obtusa</name>
    <dbReference type="NCBI Taxonomy" id="76774"/>
    <lineage>
        <taxon>Eukaryota</taxon>
        <taxon>Fungi</taxon>
        <taxon>Dikarya</taxon>
        <taxon>Basidiomycota</taxon>
        <taxon>Ustilaginomycotina</taxon>
        <taxon>Malasseziomycetes</taxon>
        <taxon>Malasseziales</taxon>
        <taxon>Malasseziaceae</taxon>
        <taxon>Malassezia</taxon>
    </lineage>
</organism>
<dbReference type="SMART" id="SM00220">
    <property type="entry name" value="S_TKc"/>
    <property type="match status" value="1"/>
</dbReference>
<dbReference type="GO" id="GO:0007346">
    <property type="term" value="P:regulation of mitotic cell cycle"/>
    <property type="evidence" value="ECO:0007669"/>
    <property type="project" value="TreeGrafter"/>
</dbReference>
<evidence type="ECO:0000256" key="3">
    <source>
        <dbReference type="ARBA" id="ARBA00022840"/>
    </source>
</evidence>
<dbReference type="GO" id="GO:0005634">
    <property type="term" value="C:nucleus"/>
    <property type="evidence" value="ECO:0007669"/>
    <property type="project" value="TreeGrafter"/>
</dbReference>
<dbReference type="Gene3D" id="3.30.200.20">
    <property type="entry name" value="Phosphorylase Kinase, domain 1"/>
    <property type="match status" value="1"/>
</dbReference>
<dbReference type="InterPro" id="IPR011009">
    <property type="entry name" value="Kinase-like_dom_sf"/>
</dbReference>
<dbReference type="InterPro" id="IPR000719">
    <property type="entry name" value="Prot_kinase_dom"/>
</dbReference>
<evidence type="ECO:0000313" key="7">
    <source>
        <dbReference type="Proteomes" id="UP001214603"/>
    </source>
</evidence>
<dbReference type="PANTHER" id="PTHR24056:SF508">
    <property type="entry name" value="CYCLIN-DEPENDENT KINASE 10"/>
    <property type="match status" value="1"/>
</dbReference>
<dbReference type="EMBL" id="CP119938">
    <property type="protein sequence ID" value="WFD03812.1"/>
    <property type="molecule type" value="Genomic_DNA"/>
</dbReference>
<comment type="similarity">
    <text evidence="1">Belongs to the protein kinase superfamily. CMGC Ser/Thr protein kinase family. CDC2/CDKX subfamily.</text>
</comment>
<dbReference type="Gene3D" id="1.10.510.10">
    <property type="entry name" value="Transferase(Phosphotransferase) domain 1"/>
    <property type="match status" value="1"/>
</dbReference>
<dbReference type="InterPro" id="IPR050108">
    <property type="entry name" value="CDK"/>
</dbReference>
<proteinExistence type="inferred from homology"/>
<keyword evidence="7" id="KW-1185">Reference proteome</keyword>
<dbReference type="PROSITE" id="PS50011">
    <property type="entry name" value="PROTEIN_KINASE_DOM"/>
    <property type="match status" value="1"/>
</dbReference>
<dbReference type="AlphaFoldDB" id="A0AAF0ISR0"/>
<evidence type="ECO:0000256" key="1">
    <source>
        <dbReference type="ARBA" id="ARBA00006485"/>
    </source>
</evidence>
<dbReference type="GO" id="GO:0005524">
    <property type="term" value="F:ATP binding"/>
    <property type="evidence" value="ECO:0007669"/>
    <property type="project" value="UniProtKB-KW"/>
</dbReference>
<sequence>MSLDRWRQDLNSRLDRFGEDQMNKWRGNRARTSSYEERVAAMRSGGGAAGAVSGAPRPRMMPPAPAGMAPAPPVRAAAEPSEPAPPYEPPSTTHIEFSRFTEADKQAFFAMLDEYFGPRTSASDLWLDDAFDAKCLLPVGHGLCSVVNKAPLSLASRLVEEHGGAPGWVCMKHVDVDEQNAPHDVQRELALLRRLRHEHLVTLLAAFTQTPDEFTTVYSLAMPLYAVPLPTLLDAPAFVPSAAPFASAGAHDAPWRAVVQGQTYAAFVLDTMRALLSAVAYLHAEHVAHRDIKPANVLFGHDGRVKLIDLGVAWAPDFPETTPYAPDVGAARACISEVGTGAFRAPELLFAPTRGYDAYAADVWSLSVLFASFLTAHENVGGDAPGEDEAWGVPQSSYAPWEQALWPRPPPGGARRTRTTTQRRTLFDASRGDIGLAGDVFDVLGRPDDVAAWPEAAHFQPPLAQFPFVPHASTRSVLDRLPALGTLDALGTPDAAALAAYVRTWLPRGVQLSAQARPEVRTMLEALPREL</sequence>
<dbReference type="PANTHER" id="PTHR24056">
    <property type="entry name" value="CELL DIVISION PROTEIN KINASE"/>
    <property type="match status" value="1"/>
</dbReference>